<dbReference type="RefSeq" id="WP_394512025.1">
    <property type="nucleotide sequence ID" value="NZ_JBIGHX010000005.1"/>
</dbReference>
<name>A0ABW7GMH2_9BURK</name>
<keyword evidence="3" id="KW-1185">Reference proteome</keyword>
<feature type="signal peptide" evidence="1">
    <location>
        <begin position="1"/>
        <end position="22"/>
    </location>
</feature>
<dbReference type="EMBL" id="JBIGHX010000005">
    <property type="protein sequence ID" value="MFG6463135.1"/>
    <property type="molecule type" value="Genomic_DNA"/>
</dbReference>
<dbReference type="Proteomes" id="UP001606302">
    <property type="component" value="Unassembled WGS sequence"/>
</dbReference>
<reference evidence="2 3" key="1">
    <citation type="submission" date="2024-08" db="EMBL/GenBank/DDBJ databases">
        <authorList>
            <person name="Lu H."/>
        </authorList>
    </citation>
    <scope>NUCLEOTIDE SEQUENCE [LARGE SCALE GENOMIC DNA]</scope>
    <source>
        <strain evidence="2 3">DXS20W</strain>
    </source>
</reference>
<evidence type="ECO:0000313" key="2">
    <source>
        <dbReference type="EMBL" id="MFG6463135.1"/>
    </source>
</evidence>
<comment type="caution">
    <text evidence="2">The sequence shown here is derived from an EMBL/GenBank/DDBJ whole genome shotgun (WGS) entry which is preliminary data.</text>
</comment>
<protein>
    <recommendedName>
        <fullName evidence="4">PEP-CTERM sorting domain-containing protein</fullName>
    </recommendedName>
</protein>
<gene>
    <name evidence="2" type="ORF">ACG04Q_16295</name>
</gene>
<accession>A0ABW7GMH2</accession>
<evidence type="ECO:0000256" key="1">
    <source>
        <dbReference type="SAM" id="SignalP"/>
    </source>
</evidence>
<feature type="chain" id="PRO_5045341058" description="PEP-CTERM sorting domain-containing protein" evidence="1">
    <location>
        <begin position="23"/>
        <end position="365"/>
    </location>
</feature>
<organism evidence="2 3">
    <name type="scientific">Pelomonas lactea</name>
    <dbReference type="NCBI Taxonomy" id="3299030"/>
    <lineage>
        <taxon>Bacteria</taxon>
        <taxon>Pseudomonadati</taxon>
        <taxon>Pseudomonadota</taxon>
        <taxon>Betaproteobacteria</taxon>
        <taxon>Burkholderiales</taxon>
        <taxon>Sphaerotilaceae</taxon>
        <taxon>Roseateles</taxon>
    </lineage>
</organism>
<proteinExistence type="predicted"/>
<evidence type="ECO:0008006" key="4">
    <source>
        <dbReference type="Google" id="ProtNLM"/>
    </source>
</evidence>
<evidence type="ECO:0000313" key="3">
    <source>
        <dbReference type="Proteomes" id="UP001606302"/>
    </source>
</evidence>
<keyword evidence="1" id="KW-0732">Signal</keyword>
<sequence length="365" mass="37521">MRSHPLTPWLAATLLAATAATAQPAAGALGTLARSQWPGDAATDLPGCAATPAMTPLGQTLSQLCAVPAGGSATLSSTAYFERPSQFNPQAPGSYALARLGAASIAQVEVMSRAGGTPHDGRDPVPTLQGQGFARYTDYLVLGSVMPAQLTLSFHLSGELRLGSAFEAGHVWQADTSYAVAVQSGHFASDGVFGSFAPYARGGVAVARQLRSGLSTPKITPRVTAMPEASLRFAELTQAGGGTEVRLTLERDFFDNRANPVLMLDLQLLAQVYAPAWTFANLSFGTVLTGNEVAADYASTFEMTGLQALDADGRDITASAVVGFQSLLAVPEPGSAALWLAGGLALLGLSRARRSSAAAGRPAGG</sequence>